<proteinExistence type="predicted"/>
<name>A0A7E4VQS0_PANRE</name>
<accession>A0A7E4VQS0</accession>
<reference evidence="2" key="2">
    <citation type="submission" date="2020-10" db="UniProtKB">
        <authorList>
            <consortium name="WormBaseParasite"/>
        </authorList>
    </citation>
    <scope>IDENTIFICATION</scope>
</reference>
<reference evidence="1" key="1">
    <citation type="journal article" date="2013" name="Genetics">
        <title>The draft genome and transcriptome of Panagrellus redivivus are shaped by the harsh demands of a free-living lifestyle.</title>
        <authorList>
            <person name="Srinivasan J."/>
            <person name="Dillman A.R."/>
            <person name="Macchietto M.G."/>
            <person name="Heikkinen L."/>
            <person name="Lakso M."/>
            <person name="Fracchia K.M."/>
            <person name="Antoshechkin I."/>
            <person name="Mortazavi A."/>
            <person name="Wong G."/>
            <person name="Sternberg P.W."/>
        </authorList>
    </citation>
    <scope>NUCLEOTIDE SEQUENCE [LARGE SCALE GENOMIC DNA]</scope>
    <source>
        <strain evidence="1">MT8872</strain>
    </source>
</reference>
<sequence length="284" mass="32630">MPYPIAKLPYGLRCRLSELATPAERYHLQNAAGNRSICPPKSQTMRKVPLWISYKNDKLVVADTSVQREYVFTDKDSDVLYTCSYAKLQNIQLEHLFDDVFGHIIFRLDTLSLTNCADFSTGFLESLKLKVPFVNVNMLEVRTQGSNPFDLSKVFDNFPRLEHFFFSGVLPKTWMTDILRSQKQKLKFLKIRDTFESFGDWIITELINFIKKCIAKCFFLNLPGPPMAISAHPFFPFKLSQLSGRMESPEMDCKSIETPSITTVSIKTFKVLAQGQKPHLFSDE</sequence>
<evidence type="ECO:0000313" key="1">
    <source>
        <dbReference type="Proteomes" id="UP000492821"/>
    </source>
</evidence>
<protein>
    <submittedName>
        <fullName evidence="2">F-box/LRR-repeat protein</fullName>
    </submittedName>
</protein>
<dbReference type="Proteomes" id="UP000492821">
    <property type="component" value="Unassembled WGS sequence"/>
</dbReference>
<evidence type="ECO:0000313" key="2">
    <source>
        <dbReference type="WBParaSite" id="Pan_g24044.t1"/>
    </source>
</evidence>
<dbReference type="AlphaFoldDB" id="A0A7E4VQS0"/>
<dbReference type="SUPFAM" id="SSF52047">
    <property type="entry name" value="RNI-like"/>
    <property type="match status" value="1"/>
</dbReference>
<dbReference type="WBParaSite" id="Pan_g24044.t1">
    <property type="protein sequence ID" value="Pan_g24044.t1"/>
    <property type="gene ID" value="Pan_g24044"/>
</dbReference>
<keyword evidence="1" id="KW-1185">Reference proteome</keyword>
<organism evidence="1 2">
    <name type="scientific">Panagrellus redivivus</name>
    <name type="common">Microworm</name>
    <dbReference type="NCBI Taxonomy" id="6233"/>
    <lineage>
        <taxon>Eukaryota</taxon>
        <taxon>Metazoa</taxon>
        <taxon>Ecdysozoa</taxon>
        <taxon>Nematoda</taxon>
        <taxon>Chromadorea</taxon>
        <taxon>Rhabditida</taxon>
        <taxon>Tylenchina</taxon>
        <taxon>Panagrolaimomorpha</taxon>
        <taxon>Panagrolaimoidea</taxon>
        <taxon>Panagrolaimidae</taxon>
        <taxon>Panagrellus</taxon>
    </lineage>
</organism>